<name>A0A1A8YM06_PLAOA</name>
<evidence type="ECO:0000313" key="1">
    <source>
        <dbReference type="EMBL" id="SBT32004.1"/>
    </source>
</evidence>
<dbReference type="Proteomes" id="UP000078550">
    <property type="component" value="Unassembled WGS sequence"/>
</dbReference>
<keyword evidence="4" id="KW-1185">Reference proteome</keyword>
<gene>
    <name evidence="1" type="ORF">POVWA1_009980</name>
    <name evidence="2" type="ORF">POVWA2_010170</name>
</gene>
<organism evidence="2 3">
    <name type="scientific">Plasmodium ovale wallikeri</name>
    <dbReference type="NCBI Taxonomy" id="864142"/>
    <lineage>
        <taxon>Eukaryota</taxon>
        <taxon>Sar</taxon>
        <taxon>Alveolata</taxon>
        <taxon>Apicomplexa</taxon>
        <taxon>Aconoidasida</taxon>
        <taxon>Haemosporida</taxon>
        <taxon>Plasmodiidae</taxon>
        <taxon>Plasmodium</taxon>
        <taxon>Plasmodium (Plasmodium)</taxon>
    </lineage>
</organism>
<reference evidence="4" key="2">
    <citation type="submission" date="2016-05" db="EMBL/GenBank/DDBJ databases">
        <authorList>
            <person name="Naeem R."/>
        </authorList>
    </citation>
    <scope>NUCLEOTIDE SEQUENCE [LARGE SCALE GENOMIC DNA]</scope>
</reference>
<reference evidence="3" key="1">
    <citation type="submission" date="2016-05" db="EMBL/GenBank/DDBJ databases">
        <authorList>
            <person name="Naeem Raeece"/>
        </authorList>
    </citation>
    <scope>NUCLEOTIDE SEQUENCE [LARGE SCALE GENOMIC DNA]</scope>
</reference>
<proteinExistence type="predicted"/>
<dbReference type="Proteomes" id="UP000078555">
    <property type="component" value="Unassembled WGS sequence"/>
</dbReference>
<evidence type="ECO:0000313" key="3">
    <source>
        <dbReference type="Proteomes" id="UP000078550"/>
    </source>
</evidence>
<evidence type="ECO:0000313" key="4">
    <source>
        <dbReference type="Proteomes" id="UP000078555"/>
    </source>
</evidence>
<reference evidence="2" key="3">
    <citation type="submission" date="2016-05" db="EMBL/GenBank/DDBJ databases">
        <authorList>
            <person name="Lavstsen T."/>
            <person name="Jespersen J.S."/>
        </authorList>
    </citation>
    <scope>NUCLEOTIDE SEQUENCE [LARGE SCALE GENOMIC DNA]</scope>
</reference>
<dbReference type="EMBL" id="FLRD01000030">
    <property type="protein sequence ID" value="SBT32004.1"/>
    <property type="molecule type" value="Genomic_DNA"/>
</dbReference>
<sequence length="73" mass="8475">MSILRFFQCCDFPLSFFPPVVKFSRFPQNDAFPVILFLRKLCTSESKQGVIEFLHVPLCIFLPAKSFLNLESE</sequence>
<dbReference type="AlphaFoldDB" id="A0A1A8YM06"/>
<evidence type="ECO:0000313" key="2">
    <source>
        <dbReference type="EMBL" id="SBT32543.1"/>
    </source>
</evidence>
<dbReference type="EMBL" id="FLRE01000038">
    <property type="protein sequence ID" value="SBT32543.1"/>
    <property type="molecule type" value="Genomic_DNA"/>
</dbReference>
<protein>
    <submittedName>
        <fullName evidence="2">Uncharacterized protein</fullName>
    </submittedName>
</protein>
<accession>A0A1A8YM06</accession>